<protein>
    <submittedName>
        <fullName evidence="2">Uncharacterized protein</fullName>
    </submittedName>
</protein>
<keyword evidence="3" id="KW-1185">Reference proteome</keyword>
<dbReference type="EMBL" id="PJQM01002526">
    <property type="protein sequence ID" value="RCH94693.1"/>
    <property type="molecule type" value="Genomic_DNA"/>
</dbReference>
<proteinExistence type="predicted"/>
<organism evidence="2 3">
    <name type="scientific">Rhizopus stolonifer</name>
    <name type="common">Rhizopus nigricans</name>
    <dbReference type="NCBI Taxonomy" id="4846"/>
    <lineage>
        <taxon>Eukaryota</taxon>
        <taxon>Fungi</taxon>
        <taxon>Fungi incertae sedis</taxon>
        <taxon>Mucoromycota</taxon>
        <taxon>Mucoromycotina</taxon>
        <taxon>Mucoromycetes</taxon>
        <taxon>Mucorales</taxon>
        <taxon>Mucorineae</taxon>
        <taxon>Rhizopodaceae</taxon>
        <taxon>Rhizopus</taxon>
    </lineage>
</organism>
<name>A0A367JXN4_RHIST</name>
<dbReference type="OrthoDB" id="2286286at2759"/>
<accession>A0A367JXN4</accession>
<feature type="non-terminal residue" evidence="2">
    <location>
        <position position="1"/>
    </location>
</feature>
<gene>
    <name evidence="2" type="ORF">CU098_001974</name>
</gene>
<comment type="caution">
    <text evidence="2">The sequence shown here is derived from an EMBL/GenBank/DDBJ whole genome shotgun (WGS) entry which is preliminary data.</text>
</comment>
<feature type="transmembrane region" description="Helical" evidence="1">
    <location>
        <begin position="135"/>
        <end position="158"/>
    </location>
</feature>
<reference evidence="2 3" key="1">
    <citation type="journal article" date="2018" name="G3 (Bethesda)">
        <title>Phylogenetic and Phylogenomic Definition of Rhizopus Species.</title>
        <authorList>
            <person name="Gryganskyi A.P."/>
            <person name="Golan J."/>
            <person name="Dolatabadi S."/>
            <person name="Mondo S."/>
            <person name="Robb S."/>
            <person name="Idnurm A."/>
            <person name="Muszewska A."/>
            <person name="Steczkiewicz K."/>
            <person name="Masonjones S."/>
            <person name="Liao H.L."/>
            <person name="Gajdeczka M.T."/>
            <person name="Anike F."/>
            <person name="Vuek A."/>
            <person name="Anishchenko I.M."/>
            <person name="Voigt K."/>
            <person name="de Hoog G.S."/>
            <person name="Smith M.E."/>
            <person name="Heitman J."/>
            <person name="Vilgalys R."/>
            <person name="Stajich J.E."/>
        </authorList>
    </citation>
    <scope>NUCLEOTIDE SEQUENCE [LARGE SCALE GENOMIC DNA]</scope>
    <source>
        <strain evidence="2 3">LSU 92-RS-03</strain>
    </source>
</reference>
<dbReference type="AlphaFoldDB" id="A0A367JXN4"/>
<keyword evidence="1" id="KW-1133">Transmembrane helix</keyword>
<keyword evidence="1" id="KW-0472">Membrane</keyword>
<sequence length="322" mass="35745">YKYDSALNKKVMAFLTRIIHELAEEGDLEQLDHTMFKLVDDERLMDKLTGIISLSEQREVKGSVAYTSYPTLTSSVNLQNANFSGLYATNRPTTTASAQSILKTEGSSSTKTVTTLMSSSTSTASNKLSGTDSGVIIGGSIAGVVVFIGLTICACLFFKRRRQPKHFNSNRMIFTHADQAPFTMVSQEKETRPPIPRIQTANTTRQGQLSPTTTNGARLSKYNYLSQAFSQMRNTDGRTVKLPSRDSTIDAYFMNNLEMAPPPSTYPNGSHQSLAVSSVSDVSKYSTNIQPYLQQTFHNNSGNKYQYSENGKFRHFEKIECL</sequence>
<evidence type="ECO:0000256" key="1">
    <source>
        <dbReference type="SAM" id="Phobius"/>
    </source>
</evidence>
<dbReference type="Proteomes" id="UP000253551">
    <property type="component" value="Unassembled WGS sequence"/>
</dbReference>
<keyword evidence="1" id="KW-0812">Transmembrane</keyword>
<evidence type="ECO:0000313" key="2">
    <source>
        <dbReference type="EMBL" id="RCH94693.1"/>
    </source>
</evidence>
<evidence type="ECO:0000313" key="3">
    <source>
        <dbReference type="Proteomes" id="UP000253551"/>
    </source>
</evidence>